<dbReference type="SUPFAM" id="SSF48452">
    <property type="entry name" value="TPR-like"/>
    <property type="match status" value="1"/>
</dbReference>
<protein>
    <submittedName>
        <fullName evidence="1">Glycosyltransferase</fullName>
    </submittedName>
</protein>
<gene>
    <name evidence="1" type="ORF">A6A40_23745</name>
</gene>
<sequence length="533" mass="57869">MTSIHDILTRAADLHRTGDADLAARLYRLILVSDPAHMDALHLLGLLQRRIDQRHGTRIVARALRLQPDHPAALFNQAGILMAMGRLDEATAHFRRKLVSEPSCIPTLTRLGTDALACGRIDEAERLLRRAAAVESGGGAPAVTLRCALERCATARSLRDDAADPSLPPGLIVRGVFRDSSGYAYVVRRFVQELVAAGIAVRLVDLNYGQGDNLPDSMIDPLLLSLDRPVRAKAVLSITTPPAVECIPGLKTVNFSMFEGIDIPPLWAGLSRRHDHVVVATDSSRAAWLRAGHPAERIHICPAGVDGIDPGGIAPIVITDHIGRRFADYPVRILNVSDFNERKNLIGLLRVWVRTTRPEDPAALLLKAGKGGGIADRIGGLLRQASEQAGRPLTQVAPIFLVEGKLSDAAMMSLHAASTHYWSMSHGEGWDLPMAQAGAMGLTLLAPDHSAYRAYLDERVAHMIPATVTPGIGGYARQDWWSPDENEAARLLRAVIDDPAATRRSAQAHLLAQFSWQAATRRLIALLRECDAL</sequence>
<dbReference type="AlphaFoldDB" id="A0A2R4VUD7"/>
<geneLocation type="plasmid" evidence="1 2">
    <name>pYZ4</name>
</geneLocation>
<evidence type="ECO:0000313" key="1">
    <source>
        <dbReference type="EMBL" id="AWB08060.1"/>
    </source>
</evidence>
<dbReference type="OrthoDB" id="7294548at2"/>
<dbReference type="PANTHER" id="PTHR46656">
    <property type="entry name" value="PUTATIVE-RELATED"/>
    <property type="match status" value="1"/>
</dbReference>
<accession>A0A2R4VUD7</accession>
<keyword evidence="1" id="KW-0614">Plasmid</keyword>
<dbReference type="GO" id="GO:0016740">
    <property type="term" value="F:transferase activity"/>
    <property type="evidence" value="ECO:0007669"/>
    <property type="project" value="UniProtKB-KW"/>
</dbReference>
<keyword evidence="2" id="KW-1185">Reference proteome</keyword>
<evidence type="ECO:0000313" key="2">
    <source>
        <dbReference type="Proteomes" id="UP000077405"/>
    </source>
</evidence>
<dbReference type="Proteomes" id="UP000077405">
    <property type="component" value="Plasmid pYZ4"/>
</dbReference>
<dbReference type="KEGG" id="ahu:A6A40_23745"/>
<organism evidence="1 2">
    <name type="scientific">Azospirillum humicireducens</name>
    <dbReference type="NCBI Taxonomy" id="1226968"/>
    <lineage>
        <taxon>Bacteria</taxon>
        <taxon>Pseudomonadati</taxon>
        <taxon>Pseudomonadota</taxon>
        <taxon>Alphaproteobacteria</taxon>
        <taxon>Rhodospirillales</taxon>
        <taxon>Azospirillaceae</taxon>
        <taxon>Azospirillum</taxon>
    </lineage>
</organism>
<dbReference type="EMBL" id="CP028905">
    <property type="protein sequence ID" value="AWB08060.1"/>
    <property type="molecule type" value="Genomic_DNA"/>
</dbReference>
<dbReference type="Gene3D" id="3.40.50.2000">
    <property type="entry name" value="Glycogen Phosphorylase B"/>
    <property type="match status" value="1"/>
</dbReference>
<dbReference type="PANTHER" id="PTHR46656:SF3">
    <property type="entry name" value="PUTATIVE-RELATED"/>
    <property type="match status" value="1"/>
</dbReference>
<reference evidence="1 2" key="1">
    <citation type="submission" date="2018-04" db="EMBL/GenBank/DDBJ databases">
        <title>Complete genome sequence of the nitrogen-fixing bacterium Azospirillum humicireducens type strain SgZ-5.</title>
        <authorList>
            <person name="Yu Z."/>
        </authorList>
    </citation>
    <scope>NUCLEOTIDE SEQUENCE [LARGE SCALE GENOMIC DNA]</scope>
    <source>
        <strain evidence="1 2">SgZ-5</strain>
        <plasmid evidence="1 2">pYZ4</plasmid>
    </source>
</reference>
<dbReference type="Gene3D" id="1.25.40.10">
    <property type="entry name" value="Tetratricopeptide repeat domain"/>
    <property type="match status" value="2"/>
</dbReference>
<dbReference type="InterPro" id="IPR011990">
    <property type="entry name" value="TPR-like_helical_dom_sf"/>
</dbReference>
<proteinExistence type="predicted"/>
<keyword evidence="1" id="KW-0808">Transferase</keyword>
<dbReference type="RefSeq" id="WP_108548335.1">
    <property type="nucleotide sequence ID" value="NZ_CP028905.1"/>
</dbReference>
<dbReference type="SUPFAM" id="SSF53756">
    <property type="entry name" value="UDP-Glycosyltransferase/glycogen phosphorylase"/>
    <property type="match status" value="1"/>
</dbReference>
<name>A0A2R4VUD7_9PROT</name>